<protein>
    <recommendedName>
        <fullName evidence="3">Pathogenesis associated protein Cap20</fullName>
    </recommendedName>
</protein>
<evidence type="ECO:0008006" key="3">
    <source>
        <dbReference type="Google" id="ProtNLM"/>
    </source>
</evidence>
<name>A0A3N4LJ19_9PEZI</name>
<evidence type="ECO:0000313" key="2">
    <source>
        <dbReference type="Proteomes" id="UP000267821"/>
    </source>
</evidence>
<accession>A0A3N4LJ19</accession>
<feature type="non-terminal residue" evidence="1">
    <location>
        <position position="1"/>
    </location>
</feature>
<feature type="non-terminal residue" evidence="1">
    <location>
        <position position="169"/>
    </location>
</feature>
<dbReference type="Proteomes" id="UP000267821">
    <property type="component" value="Unassembled WGS sequence"/>
</dbReference>
<dbReference type="OrthoDB" id="376826at2759"/>
<dbReference type="AlphaFoldDB" id="A0A3N4LJ19"/>
<dbReference type="InParanoid" id="A0A3N4LJ19"/>
<gene>
    <name evidence="1" type="ORF">L211DRAFT_747322</name>
</gene>
<dbReference type="STRING" id="1051890.A0A3N4LJ19"/>
<proteinExistence type="predicted"/>
<sequence>INHLKTFPVVSDSLSAVQQHPLGQRSISITSTAYDKFLRPFHPYFVKVNEYASPYVSKADEFADQGLGKVEATFPILKEPTENVKSKVTEQLQSPKKIAGNLYGTGLSLANEKKDYVVQVYHNKLPKDGSHGYIPAAKAGITTSFVVAAEGIQWVVDTLSKKAPATEKT</sequence>
<evidence type="ECO:0000313" key="1">
    <source>
        <dbReference type="EMBL" id="RPB20641.1"/>
    </source>
</evidence>
<keyword evidence="2" id="KW-1185">Reference proteome</keyword>
<organism evidence="1 2">
    <name type="scientific">Terfezia boudieri ATCC MYA-4762</name>
    <dbReference type="NCBI Taxonomy" id="1051890"/>
    <lineage>
        <taxon>Eukaryota</taxon>
        <taxon>Fungi</taxon>
        <taxon>Dikarya</taxon>
        <taxon>Ascomycota</taxon>
        <taxon>Pezizomycotina</taxon>
        <taxon>Pezizomycetes</taxon>
        <taxon>Pezizales</taxon>
        <taxon>Pezizaceae</taxon>
        <taxon>Terfezia</taxon>
    </lineage>
</organism>
<dbReference type="EMBL" id="ML121569">
    <property type="protein sequence ID" value="RPB20641.1"/>
    <property type="molecule type" value="Genomic_DNA"/>
</dbReference>
<reference evidence="1 2" key="1">
    <citation type="journal article" date="2018" name="Nat. Ecol. Evol.">
        <title>Pezizomycetes genomes reveal the molecular basis of ectomycorrhizal truffle lifestyle.</title>
        <authorList>
            <person name="Murat C."/>
            <person name="Payen T."/>
            <person name="Noel B."/>
            <person name="Kuo A."/>
            <person name="Morin E."/>
            <person name="Chen J."/>
            <person name="Kohler A."/>
            <person name="Krizsan K."/>
            <person name="Balestrini R."/>
            <person name="Da Silva C."/>
            <person name="Montanini B."/>
            <person name="Hainaut M."/>
            <person name="Levati E."/>
            <person name="Barry K.W."/>
            <person name="Belfiori B."/>
            <person name="Cichocki N."/>
            <person name="Clum A."/>
            <person name="Dockter R.B."/>
            <person name="Fauchery L."/>
            <person name="Guy J."/>
            <person name="Iotti M."/>
            <person name="Le Tacon F."/>
            <person name="Lindquist E.A."/>
            <person name="Lipzen A."/>
            <person name="Malagnac F."/>
            <person name="Mello A."/>
            <person name="Molinier V."/>
            <person name="Miyauchi S."/>
            <person name="Poulain J."/>
            <person name="Riccioni C."/>
            <person name="Rubini A."/>
            <person name="Sitrit Y."/>
            <person name="Splivallo R."/>
            <person name="Traeger S."/>
            <person name="Wang M."/>
            <person name="Zifcakova L."/>
            <person name="Wipf D."/>
            <person name="Zambonelli A."/>
            <person name="Paolocci F."/>
            <person name="Nowrousian M."/>
            <person name="Ottonello S."/>
            <person name="Baldrian P."/>
            <person name="Spatafora J.W."/>
            <person name="Henrissat B."/>
            <person name="Nagy L.G."/>
            <person name="Aury J.M."/>
            <person name="Wincker P."/>
            <person name="Grigoriev I.V."/>
            <person name="Bonfante P."/>
            <person name="Martin F.M."/>
        </authorList>
    </citation>
    <scope>NUCLEOTIDE SEQUENCE [LARGE SCALE GENOMIC DNA]</scope>
    <source>
        <strain evidence="1 2">ATCC MYA-4762</strain>
    </source>
</reference>